<feature type="compositionally biased region" description="Polar residues" evidence="10">
    <location>
        <begin position="2661"/>
        <end position="2674"/>
    </location>
</feature>
<evidence type="ECO:0000256" key="9">
    <source>
        <dbReference type="ARBA" id="ARBA00023157"/>
    </source>
</evidence>
<feature type="compositionally biased region" description="Acidic residues" evidence="10">
    <location>
        <begin position="3398"/>
        <end position="3410"/>
    </location>
</feature>
<feature type="compositionally biased region" description="Basic and acidic residues" evidence="10">
    <location>
        <begin position="4562"/>
        <end position="4593"/>
    </location>
</feature>
<dbReference type="Gene3D" id="2.60.120.920">
    <property type="match status" value="1"/>
</dbReference>
<feature type="compositionally biased region" description="Polar residues" evidence="10">
    <location>
        <begin position="415"/>
        <end position="445"/>
    </location>
</feature>
<dbReference type="FunFam" id="2.60.120.920:FF:000030">
    <property type="entry name" value="probable E3 ubiquitin-protein ligase HECTD4 isoform X2"/>
    <property type="match status" value="1"/>
</dbReference>
<keyword evidence="7" id="KW-0106">Calcium</keyword>
<keyword evidence="4" id="KW-0964">Secreted</keyword>
<protein>
    <recommendedName>
        <fullName evidence="3">phospholipase A2</fullName>
        <ecNumber evidence="3">3.1.1.4</ecNumber>
    </recommendedName>
</protein>
<feature type="compositionally biased region" description="Low complexity" evidence="10">
    <location>
        <begin position="4032"/>
        <end position="4060"/>
    </location>
</feature>
<reference evidence="12" key="2">
    <citation type="submission" date="2025-08" db="UniProtKB">
        <authorList>
            <consortium name="Ensembl"/>
        </authorList>
    </citation>
    <scope>IDENTIFICATION</scope>
</reference>
<evidence type="ECO:0000256" key="3">
    <source>
        <dbReference type="ARBA" id="ARBA00013278"/>
    </source>
</evidence>
<dbReference type="EC" id="3.1.1.4" evidence="3"/>
<dbReference type="InterPro" id="IPR016090">
    <property type="entry name" value="PLA2-like_dom"/>
</dbReference>
<feature type="region of interest" description="Disordered" evidence="10">
    <location>
        <begin position="3385"/>
        <end position="3410"/>
    </location>
</feature>
<dbReference type="FunFam" id="1.20.90.10:FF:000002">
    <property type="entry name" value="Phospholipase A2 group III"/>
    <property type="match status" value="1"/>
</dbReference>
<name>A0AAQ4RSS2_GASAC</name>
<dbReference type="Proteomes" id="UP000007635">
    <property type="component" value="Chromosome XIII"/>
</dbReference>
<evidence type="ECO:0000259" key="11">
    <source>
        <dbReference type="SMART" id="SM00085"/>
    </source>
</evidence>
<dbReference type="Gene3D" id="1.20.90.10">
    <property type="entry name" value="Phospholipase A2 domain"/>
    <property type="match status" value="2"/>
</dbReference>
<dbReference type="GeneTree" id="ENSGT00910000144226"/>
<feature type="region of interest" description="Disordered" evidence="10">
    <location>
        <begin position="4515"/>
        <end position="4593"/>
    </location>
</feature>
<evidence type="ECO:0000256" key="7">
    <source>
        <dbReference type="ARBA" id="ARBA00022837"/>
    </source>
</evidence>
<dbReference type="GO" id="GO:0005576">
    <property type="term" value="C:extracellular region"/>
    <property type="evidence" value="ECO:0007669"/>
    <property type="project" value="UniProtKB-SubCell"/>
</dbReference>
<evidence type="ECO:0000313" key="13">
    <source>
        <dbReference type="Proteomes" id="UP000007635"/>
    </source>
</evidence>
<dbReference type="InterPro" id="IPR043136">
    <property type="entry name" value="B30.2/SPRY_sf"/>
</dbReference>
<dbReference type="GO" id="GO:0006644">
    <property type="term" value="P:phospholipid metabolic process"/>
    <property type="evidence" value="ECO:0007669"/>
    <property type="project" value="InterPro"/>
</dbReference>
<sequence length="4906" mass="537145">MSCGIIRPFRRYFNPPNFTGFIGHPFPVEMRRQCTLQVFFVLSLHVLSKAHYVIGSGPSCLRSSPAGLGQTRVTFLREDATGVRSLYVSLWSEDARPVTCQVNTNPTVTDRYFSVCNRSGGQGREIRRKFNTSILLSPGSPCKLASSGVPEFIFKRARRDATEGKVVRRKRAWIFPGTLWCGTGSKADEYEQLGMFESADRCCREHDHCLHVIPAFTGNYGVFNSNFFTVSHCDCDQRFRECLLGVNDSISSMVGYSFFNILRVPCFDLTQQRRCTEWYWWGMCKVAEMAPCAVFRSPLPYADVTSNNGNTTDSNMVANSKAKLVNESIVIEPLKKLPKSERRCKSRHRPKGETFYLRRTKGKGCKRQKKLNTTTPSQMSTVSTTSLSMEVSHLNEIKSTAALPIKKRLGKKKSNGQGLSDYVTQRSQIPPPANMSSDQKTATQSLPSFTRKPVLQPHRVIAPPAVGKSRKKVLKQQQRRCCGLRTSVRGDTFQPRCKSCLEQKATSGMTTVTQSKTMYVVPVKMSTNSTRILKRTETPQQDDPKTLWNTAASATSVHNEVKPQKQMDSPLQQNDTSRGLMCTNVAQSTNAGRGLKQNFASDNMTDHQLLCGSLKHLDECKYSIIPLGNKYNLQNMKSKTAYHCDCTSRVAVLIKSFKQPSILPKLLMDFVSQSCFNLPNEKKCHRRKSCSGGFSKASDLLQALSMMEERDTTGVQNSANERKRGIPTRLYKRCLRLRAMGSGVVDSSQWLSVKEETIFLHDGLIRVTDLAELPSEIGVSEQGDTEQEILTFETKNPAELAERLRAVCGNQSNAYARLLEYRLNALRGLWGAQRQLALEEQQEREGTGGADEETLTLLKRQGLLQQPEQAPFTSRVGLLLVFPLLQSQTRSDPALCGVTAEVLLACLRDCQPLSLSKEPADCLNGLEGLLCSWLEDGDKDSGQPQGPAPTQILHTHRQRENAAAALVALACARGSLKTFIHTVHLLQKQSDLGQLPVSDVLYRLLLLEGGPGSPSCLLGGKHSVSWGFEDMLPTPDNSAAGVENKDTDLGRCLATDGLYLYTTNSSGRALSKLGSGLHGTLRGFVYCRNEELEPGWVVFCSGRLLHRPSSFDAKPHQLCQVIDPFTLQVCQIVPMPAHHFPVGSSMTTLHLCSDGTYLYWVWSPASLNEKTQKGHSVFMDVFRLSTQTGLCVADMLQERVILTRKEGESSKCLNELLLSRMSRFRASHSATLAALTGSAITNTVKEEQSAVNTSCGLPLKTLRKTPMYVCGTYLVMLVSPPGVSGSSATRSLFGGTSSLSSLKILASSLVFNLADGQFSSRADLIDAPGSSLGRGAQVAGLGACYDALNNLIWTCSSDYIDQWCNPGNQAFHHLCHRLGVSHVIQEPKEETVATGEVINQLLHHVGAMCIHQLNLLAASSNTLPLGALLGKQHPIEARHFSCICDIMEKAMVNGDTCIIRCILVVFQVVFKFFNPQSEQNRESVRRSGLLLWQLLMAPMDQIGAEIQKEVCLAISSGLNTLYQGEAELNKLLKLVLTEGERNSGLSQLRDVILTNLADQLQKNRFGSEEEDYYRLNDELLHCILKTVVRESCLVITKCQTVARDDFQKLLSTVPVVSPCLRYLMAVQNHLLSNTILIRPDDSDDSDNSIQGETMKVQELQCSILSLATKILVGCDEVLETLQQVTTALINSEIVDRETRLKGLEQVTKATMLGHLLPVLLTSLMHPNLQTLTLADALMPQLVQLVLYTSQTALVLKTQSPLFTEEPPPMGGSLGLGAKACAAEDKILDEREEPGFLTGLKIPAPWAAGKTVETVHPVRDNYKFKETVHIPGARCLYLRFDSRCSSQYDYDKLVIYAGPNTNSRKVTEYGGNTLGYGSRSVLGTGWPKDLVKVEGDTVTFSFEMRSGREHNTPDKAMWGFSCTVRAQESSEDVSGGLPFLADLALGLSVLACSMLRILYNGPEVTREEEACQVLLCSKLLQRCQWQVEANGAISPALTPSPSPLPLTIEEDREFTYPSDVLIPPPGLMPGTYFDLPRIRLPPGIMGRLREVSGRARPQFRPSIKEVIRPDVTEEVIVSCVIKHLSLVDALQSLVNYQYREDHAEEYDLVCKIMAETFKKINAMERQLQSVGELEQKWQNEVEEAQQGKLENNTPFFHDYHFFENKMKELELLCSLKEVPLNFSDLENVVLALREKFFQEVNTMHLRSSTSLAKTKALVKSLMNRTELLLHVTIAPHCRSLTTTPAGTPGPASKSVSDAKSVIPMVKQPVFLRSMSAPSDLEMIANQDLEFTHAPQRRRHHPTSHRSSSFTLLQSLAIEDSRDKPTYSVLLGQLFAFIGTTPDQTVSSSSFLSAAQTRWRRGTTRKQALVHMRELLTAAVRVGGVTHLVGPVTMVLQGGPRIEELTCGGMVEQVQEAFGETMTSVVSLCARYPIACANSIGLLCTIPYTRSEEQCLVRSGLVQLMDSLCSLSGQRECSSNEKQTKKQKVATMAWAAFQVLANRCIEWEKVEGGSTDAVHSGLARQVSSLLTNHLARATECCGNQAAGNDALQDVLSLLNDLSRSHIGKAILSQPACVSKLLSLLLDQRPSPKLVLIILQLCRAALPLMSVEDCGNVALPSWSYSNTLDAEHQDASDPASRIAALLLAKLADYVVPGCQTLLSPCSSEPDTSLSRATSKGALKSDDAGEEGEAVDGKLSIFIHKREDQSSHEVLQPLLSSSEGRPFRLGTGANMEKVVKMDRDMTKNGCCEVVTEEASAALRKANKWAQSGLIVSVGPPIETVAQEVAGGVTTGDKKKTAQTAVCRDRNADLARSDPVRPFISGHVANSMAAEVIALLHSLLTAPESNTAQIWTSTAEKVLSRALMFIPQLGKYAESILENGSSSGRKLAKLQAIGRQAVAALCALGGFKETIKIGSEVQVVGKGVLGSVGIVMSINEQEGIATVKFPSCEYRRACQASDILTVPISRLCTPRSEALPLYKLSITEKVVQAVQSMLLPQEGSLSIHTSLPATGDGSSPVMAAVRLLAEIRTRACLVMAQLLEDSSFCEEFIQQCPAAVEVLNLVAQECSPGERLGMVEAQCERVRMLYRDCARPPPPPLQTDRRQPKEITWSPSRVFPPVRACMFSSRLTSVTFLADPSAGGGLPRGTFIYATCPVPIQAPSFYWEIEIVSYGDSEEDSGPIVSFGFATEAEKRDGAWTNPVGTCLFHNNGRAVHYNGSSLLQWKSVRLDVALLPGDVAGIGWERSEGTPPPPGQAPKGRVYFTYCGQRLCPILEDVAGGMWPLVHIQKKNSKIRANFGSRPFAYAEGQAHRNAADLCVDLAEEISANFEALPFAMASDSDNDAGASVTSDSGSHGPPCRIAAVAVAQQQYNSDLSCHYKVELSFENLVTSGPEPHPPPIADDESDDEDDDDVPREDHYALLVKAWETKVFPTIRRRFRNEAERKSGLDQIKGALQLGMVDIARQTVEFLYEENGGIPRDLYLPTIEDIKDEANKFTIDKVRKGLTVVIRYPDSNNTNSTTGGTALPKFAIRGMLKTFGLHGVVLDVDSVNELVQVETYLRSEGVLVRYWYPIEMLERPPAGSRRTAANGLVSLDSSNIQIHRELLRCESALARLYCRMALLNIFAPKNPHTFTRLFHIPAIRDITLEHLQLLSNQLLAPPLPDGTISSSSILLAQSMLHNLQGQSCSPSELFYQGNGQPIREWLTVAITRALHQGEESLLELTKQICCFLQNAPEQFTSEEFPVTESKISMDVSFPGAAFVIVSCKESQLGCRKDSSLYKAPWARVMVYGLGHKVRRNGQLNLMEAVCYPLDASPTNTGLTPPPTTNQYPSVIIPTDKVHIKLGVSPPPGAVLVLHSLPLEFPLAVAFAEQLLTWKLGEGNDRSEDELDTVPSSVLLQVVELLGGLLWTTDLAPCIKELIFHLLAELLRKIHQLEQRKSPAGLSSSIALLLNPCLAVLMALQTELRKLYDRETQGWTAGGPGAGGSSSGGVALALGAEQSRFSTYFHALMEVCLAVAEVTLPLNVGGSSVGALSSTSAPNLSDSSSSSSSSPGQTPQSPSLLSKRKKVKMKRERAAAAVAAVVSGKRGSGGARLSESDSALLNMAGSKPEDMLWFHRCLTLLMILRHLANKDPQGLSVTSDAVTDACQALVGPTAHSRLLVLSGIPTHLEEAVVRNAIRRACNAHGGLFKDEVFIPLQEEEPKKPKAGVSSPQDGKAGPEPERPFPNNGGPESPDSSSSVTPAMSVSASASTSQTSICSSSQGVSRTASELSVDQELLAVPPLATAAAASAVSYPQQGPQDPQTVSSQESLDTSLCSTGSLGSLGSLGEPLDSAETPSMSDGGSLHTVTSLESNAVMARPIKGYAVIEVRSRAKVEKIRASLFNSSDLIGLSSLEGEEELMELTNEEILTASSVNQSLFDTQGSSALEDYFLDKSVRGDKLVPGARDVLTDVFKSCVHSEQMLSLTPAKPVKVSDIYLSKEQINAQTPGNLLHTFFTNIRHPKKVLEDQLTQILRKYGTTKPNKNKYSKAGKEQHQGKVVSTKRPITKPPTKEKSVLHSVRTALSEKKTVLKPKSPEKSKPDEKDVEKSPAKKAEVPEEKYLTLEGFHKFAVDRAKQDIRSVWRAILACGYDLHFERCTCIDTRHAQKACRKWGLEMDVAMVQYINRLCRHLAITPARLHPHEVYLDPGDTADPRVASLLNVPVESMRLRFALLQSLNNTLESFFLPLVELRQTLTYQNSIAALLCEAKGLIFYDTKVTVMNRVLNATVQRTADHAAPEITLDPLEIVGGEIRSSENTYLCQAARQLSCVPSSQLCVKLASGGDPTYAFNIRFTGEEVHGTSGSFRQFPVAGCVRELQSSALSLLLLLPECCSQPQQGEVHPDAVPYQLCRRTVVALLRSASWHSHPC</sequence>
<evidence type="ECO:0000256" key="2">
    <source>
        <dbReference type="ARBA" id="ARBA00004613"/>
    </source>
</evidence>
<keyword evidence="8" id="KW-0443">Lipid metabolism</keyword>
<feature type="domain" description="Phospholipase A2-like central" evidence="11">
    <location>
        <begin position="164"/>
        <end position="285"/>
    </location>
</feature>
<dbReference type="InterPro" id="IPR043366">
    <property type="entry name" value="HECTD4"/>
</dbReference>
<dbReference type="InterPro" id="IPR033113">
    <property type="entry name" value="PLA2_histidine"/>
</dbReference>
<keyword evidence="9" id="KW-1015">Disulfide bond</keyword>
<dbReference type="GO" id="GO:0046872">
    <property type="term" value="F:metal ion binding"/>
    <property type="evidence" value="ECO:0007669"/>
    <property type="project" value="UniProtKB-KW"/>
</dbReference>
<keyword evidence="5" id="KW-0479">Metal-binding</keyword>
<feature type="region of interest" description="Disordered" evidence="10">
    <location>
        <begin position="2661"/>
        <end position="2688"/>
    </location>
</feature>
<dbReference type="InterPro" id="IPR035781">
    <property type="entry name" value="SPRY_HECTD4"/>
</dbReference>
<dbReference type="GO" id="GO:0004623">
    <property type="term" value="F:phospholipase A2 activity"/>
    <property type="evidence" value="ECO:0007669"/>
    <property type="project" value="UniProtKB-EC"/>
</dbReference>
<dbReference type="GO" id="GO:0042593">
    <property type="term" value="P:glucose homeostasis"/>
    <property type="evidence" value="ECO:0007669"/>
    <property type="project" value="TreeGrafter"/>
</dbReference>
<feature type="region of interest" description="Disordered" evidence="10">
    <location>
        <begin position="408"/>
        <end position="445"/>
    </location>
</feature>
<organism evidence="12 13">
    <name type="scientific">Gasterosteus aculeatus aculeatus</name>
    <name type="common">three-spined stickleback</name>
    <dbReference type="NCBI Taxonomy" id="481459"/>
    <lineage>
        <taxon>Eukaryota</taxon>
        <taxon>Metazoa</taxon>
        <taxon>Chordata</taxon>
        <taxon>Craniata</taxon>
        <taxon>Vertebrata</taxon>
        <taxon>Euteleostomi</taxon>
        <taxon>Actinopterygii</taxon>
        <taxon>Neopterygii</taxon>
        <taxon>Teleostei</taxon>
        <taxon>Neoteleostei</taxon>
        <taxon>Acanthomorphata</taxon>
        <taxon>Eupercaria</taxon>
        <taxon>Perciformes</taxon>
        <taxon>Cottioidei</taxon>
        <taxon>Gasterosteales</taxon>
        <taxon>Gasterosteidae</taxon>
        <taxon>Gasterosteus</taxon>
    </lineage>
</organism>
<dbReference type="GO" id="GO:0050482">
    <property type="term" value="P:arachidonate secretion"/>
    <property type="evidence" value="ECO:0007669"/>
    <property type="project" value="InterPro"/>
</dbReference>
<feature type="region of interest" description="Disordered" evidence="10">
    <location>
        <begin position="4032"/>
        <end position="4065"/>
    </location>
</feature>
<evidence type="ECO:0000256" key="10">
    <source>
        <dbReference type="SAM" id="MobiDB-lite"/>
    </source>
</evidence>
<feature type="compositionally biased region" description="Low complexity" evidence="10">
    <location>
        <begin position="4308"/>
        <end position="4331"/>
    </location>
</feature>
<keyword evidence="13" id="KW-1185">Reference proteome</keyword>
<feature type="compositionally biased region" description="Low complexity" evidence="10">
    <location>
        <begin position="4227"/>
        <end position="4260"/>
    </location>
</feature>
<reference evidence="12 13" key="1">
    <citation type="journal article" date="2021" name="G3 (Bethesda)">
        <title>Improved contiguity of the threespine stickleback genome using long-read sequencing.</title>
        <authorList>
            <person name="Nath S."/>
            <person name="Shaw D.E."/>
            <person name="White M.A."/>
        </authorList>
    </citation>
    <scope>NUCLEOTIDE SEQUENCE [LARGE SCALE GENOMIC DNA]</scope>
    <source>
        <strain evidence="12 13">Lake Benthic</strain>
    </source>
</reference>
<proteinExistence type="predicted"/>
<evidence type="ECO:0000256" key="6">
    <source>
        <dbReference type="ARBA" id="ARBA00022801"/>
    </source>
</evidence>
<comment type="cofactor">
    <cofactor evidence="1">
        <name>Ca(2+)</name>
        <dbReference type="ChEBI" id="CHEBI:29108"/>
    </cofactor>
</comment>
<evidence type="ECO:0000256" key="5">
    <source>
        <dbReference type="ARBA" id="ARBA00022723"/>
    </source>
</evidence>
<feature type="compositionally biased region" description="Polar residues" evidence="10">
    <location>
        <begin position="4333"/>
        <end position="4344"/>
    </location>
</feature>
<dbReference type="Ensembl" id="ENSGACT00000083083.1">
    <property type="protein sequence ID" value="ENSGACP00000065737.1"/>
    <property type="gene ID" value="ENSGACG00000011278.2"/>
</dbReference>
<reference evidence="12" key="3">
    <citation type="submission" date="2025-09" db="UniProtKB">
        <authorList>
            <consortium name="Ensembl"/>
        </authorList>
    </citation>
    <scope>IDENTIFICATION</scope>
</reference>
<dbReference type="PANTHER" id="PTHR46435">
    <property type="entry name" value="E3 UBIQUITIN-PROTEIN LIGASE HECTD4-RELATED"/>
    <property type="match status" value="1"/>
</dbReference>
<evidence type="ECO:0000256" key="8">
    <source>
        <dbReference type="ARBA" id="ARBA00023098"/>
    </source>
</evidence>
<evidence type="ECO:0000313" key="12">
    <source>
        <dbReference type="Ensembl" id="ENSGACP00000065737.1"/>
    </source>
</evidence>
<dbReference type="SMART" id="SM00085">
    <property type="entry name" value="PA2c"/>
    <property type="match status" value="1"/>
</dbReference>
<dbReference type="PROSITE" id="PS00118">
    <property type="entry name" value="PA2_HIS"/>
    <property type="match status" value="1"/>
</dbReference>
<evidence type="ECO:0000256" key="1">
    <source>
        <dbReference type="ARBA" id="ARBA00001913"/>
    </source>
</evidence>
<feature type="region of interest" description="Disordered" evidence="10">
    <location>
        <begin position="4289"/>
        <end position="4344"/>
    </location>
</feature>
<dbReference type="Pfam" id="PF05826">
    <property type="entry name" value="Phospholip_A2_2"/>
    <property type="match status" value="1"/>
</dbReference>
<dbReference type="CDD" id="cd04704">
    <property type="entry name" value="PLA2_bee_venom_like"/>
    <property type="match status" value="1"/>
</dbReference>
<dbReference type="InterPro" id="IPR036444">
    <property type="entry name" value="PLipase_A2_dom_sf"/>
</dbReference>
<dbReference type="SUPFAM" id="SSF48619">
    <property type="entry name" value="Phospholipase A2, PLA2"/>
    <property type="match status" value="1"/>
</dbReference>
<comment type="subcellular location">
    <subcellularLocation>
        <location evidence="2">Secreted</location>
    </subcellularLocation>
</comment>
<feature type="compositionally biased region" description="Polar residues" evidence="10">
    <location>
        <begin position="4292"/>
        <end position="4307"/>
    </location>
</feature>
<dbReference type="PANTHER" id="PTHR46435:SF1">
    <property type="entry name" value="E3 UBIQUITIN-PROTEIN LIGASE HECTD4-RELATED"/>
    <property type="match status" value="1"/>
</dbReference>
<dbReference type="CDD" id="cd13735">
    <property type="entry name" value="SPRY_HECT_like"/>
    <property type="match status" value="1"/>
</dbReference>
<feature type="region of interest" description="Disordered" evidence="10">
    <location>
        <begin position="4198"/>
        <end position="4260"/>
    </location>
</feature>
<evidence type="ECO:0000256" key="4">
    <source>
        <dbReference type="ARBA" id="ARBA00022525"/>
    </source>
</evidence>
<keyword evidence="6" id="KW-0378">Hydrolase</keyword>
<accession>A0AAQ4RSS2</accession>